<dbReference type="InterPro" id="IPR006059">
    <property type="entry name" value="SBP"/>
</dbReference>
<keyword evidence="7" id="KW-1185">Reference proteome</keyword>
<gene>
    <name evidence="6" type="ORF">HH215_28310</name>
</gene>
<evidence type="ECO:0000313" key="6">
    <source>
        <dbReference type="EMBL" id="QJD86692.1"/>
    </source>
</evidence>
<protein>
    <submittedName>
        <fullName evidence="6">Sugar ABC transporter substrate-binding protein</fullName>
    </submittedName>
</protein>
<dbReference type="InterPro" id="IPR050490">
    <property type="entry name" value="Bact_solute-bd_prot1"/>
</dbReference>
<dbReference type="PANTHER" id="PTHR43649">
    <property type="entry name" value="ARABINOSE-BINDING PROTEIN-RELATED"/>
    <property type="match status" value="1"/>
</dbReference>
<dbReference type="GO" id="GO:0055085">
    <property type="term" value="P:transmembrane transport"/>
    <property type="evidence" value="ECO:0007669"/>
    <property type="project" value="InterPro"/>
</dbReference>
<feature type="signal peptide" evidence="5">
    <location>
        <begin position="1"/>
        <end position="22"/>
    </location>
</feature>
<evidence type="ECO:0000313" key="7">
    <source>
        <dbReference type="Proteomes" id="UP000502248"/>
    </source>
</evidence>
<dbReference type="PROSITE" id="PS01037">
    <property type="entry name" value="SBP_BACTERIAL_1"/>
    <property type="match status" value="1"/>
</dbReference>
<evidence type="ECO:0000256" key="4">
    <source>
        <dbReference type="SAM" id="MobiDB-lite"/>
    </source>
</evidence>
<dbReference type="AlphaFoldDB" id="A0A7Z2ZQ60"/>
<feature type="chain" id="PRO_5039299711" evidence="5">
    <location>
        <begin position="23"/>
        <end position="440"/>
    </location>
</feature>
<evidence type="ECO:0000256" key="1">
    <source>
        <dbReference type="ARBA" id="ARBA00008520"/>
    </source>
</evidence>
<dbReference type="PROSITE" id="PS51257">
    <property type="entry name" value="PROKAR_LIPOPROTEIN"/>
    <property type="match status" value="1"/>
</dbReference>
<evidence type="ECO:0000256" key="2">
    <source>
        <dbReference type="ARBA" id="ARBA00022448"/>
    </source>
</evidence>
<proteinExistence type="inferred from homology"/>
<organism evidence="6 7">
    <name type="scientific">Cohnella herbarum</name>
    <dbReference type="NCBI Taxonomy" id="2728023"/>
    <lineage>
        <taxon>Bacteria</taxon>
        <taxon>Bacillati</taxon>
        <taxon>Bacillota</taxon>
        <taxon>Bacilli</taxon>
        <taxon>Bacillales</taxon>
        <taxon>Paenibacillaceae</taxon>
        <taxon>Cohnella</taxon>
    </lineage>
</organism>
<dbReference type="PANTHER" id="PTHR43649:SF12">
    <property type="entry name" value="DIACETYLCHITOBIOSE BINDING PROTEIN DASA"/>
    <property type="match status" value="1"/>
</dbReference>
<reference evidence="6 7" key="1">
    <citation type="submission" date="2020-04" db="EMBL/GenBank/DDBJ databases">
        <title>Genome sequencing of novel species.</title>
        <authorList>
            <person name="Heo J."/>
            <person name="Kim S.-J."/>
            <person name="Kim J.-S."/>
            <person name="Hong S.-B."/>
            <person name="Kwon S.-W."/>
        </authorList>
    </citation>
    <scope>NUCLEOTIDE SEQUENCE [LARGE SCALE GENOMIC DNA]</scope>
    <source>
        <strain evidence="6 7">MFER-1</strain>
    </source>
</reference>
<evidence type="ECO:0000256" key="3">
    <source>
        <dbReference type="ARBA" id="ARBA00022729"/>
    </source>
</evidence>
<accession>A0A7Z2ZQ60</accession>
<dbReference type="Gene3D" id="3.40.190.10">
    <property type="entry name" value="Periplasmic binding protein-like II"/>
    <property type="match status" value="2"/>
</dbReference>
<keyword evidence="3 5" id="KW-0732">Signal</keyword>
<keyword evidence="2" id="KW-0813">Transport</keyword>
<dbReference type="KEGG" id="cheb:HH215_28310"/>
<dbReference type="EMBL" id="CP051680">
    <property type="protein sequence ID" value="QJD86692.1"/>
    <property type="molecule type" value="Genomic_DNA"/>
</dbReference>
<feature type="region of interest" description="Disordered" evidence="4">
    <location>
        <begin position="30"/>
        <end position="58"/>
    </location>
</feature>
<sequence>MRKKNLLTLTSTLLLSFTMVLSGCGNNGGNNASPSSSSPASTPAGESASPSASASSDAGEPVTLTAFLFNMDKRQALEQSFKKFTEQNPNITVDLLVNDQDYYTVLKTKIASNDMPDIVMGEYGDLLELGQAGHILDLAGDSYIGNYSEQIRSQMTTPDGKIYGIPLDISGMGIYYNKDLFKEAGIESFPKTQTELLAAIDKLKAKKISPFGLAVADGWTLAHTLFTTIAGTTDDVKTLAESAKAGQPIQSDRLKQGFKTLDAIYGNADPQAASNNYNASLSLLAQGKVAMLQQGYWAYSSITDINPDVNLGFGAIPYSDNADEAKMGVNVNVSYAITSKSAHQDAAKKLFEWLTTKEGNAIANENMKQIPAIEGVTVSSNPIADDILSYVNAQKVVPWSQVLMNGSTRVEAEAIMQGYFFKKKTADEVVSEIATSWAKK</sequence>
<evidence type="ECO:0000256" key="5">
    <source>
        <dbReference type="SAM" id="SignalP"/>
    </source>
</evidence>
<name>A0A7Z2ZQ60_9BACL</name>
<dbReference type="RefSeq" id="WP_169282938.1">
    <property type="nucleotide sequence ID" value="NZ_CP051680.1"/>
</dbReference>
<dbReference type="Pfam" id="PF01547">
    <property type="entry name" value="SBP_bac_1"/>
    <property type="match status" value="1"/>
</dbReference>
<dbReference type="Proteomes" id="UP000502248">
    <property type="component" value="Chromosome"/>
</dbReference>
<dbReference type="SUPFAM" id="SSF53850">
    <property type="entry name" value="Periplasmic binding protein-like II"/>
    <property type="match status" value="1"/>
</dbReference>
<dbReference type="CDD" id="cd13585">
    <property type="entry name" value="PBP2_TMBP_like"/>
    <property type="match status" value="1"/>
</dbReference>
<dbReference type="InterPro" id="IPR006061">
    <property type="entry name" value="SBP_1_CS"/>
</dbReference>
<comment type="similarity">
    <text evidence="1">Belongs to the bacterial solute-binding protein 1 family.</text>
</comment>